<evidence type="ECO:0000313" key="2">
    <source>
        <dbReference type="EMBL" id="PXX12659.1"/>
    </source>
</evidence>
<comment type="caution">
    <text evidence="2">The sequence shown here is derived from an EMBL/GenBank/DDBJ whole genome shotgun (WGS) entry which is preliminary data.</text>
</comment>
<proteinExistence type="predicted"/>
<protein>
    <recommendedName>
        <fullName evidence="1">NAD(P)-binding domain-containing protein</fullName>
    </recommendedName>
</protein>
<dbReference type="Gene3D" id="3.40.50.720">
    <property type="entry name" value="NAD(P)-binding Rossmann-like Domain"/>
    <property type="match status" value="1"/>
</dbReference>
<sequence length="220" mass="23527">MKIALLAATGRAGLTILAELVARGHSVVAVARNPSKLPEPLPGTVQVVRDDLGDAERLAQIIAGVDAVVSAFGPATSDPRFTTDTSYTDQLVEVTERVIAAVDQAAIPRLLVVGGAGSLQFSPGVRVLESGHWPAPYVPIATSHVKAFASLRASTIDWTYFSPPILIQPGERTGKFRLGKDDLIRDADGKSHVSFEDYAVAVVDELEQPQNRRARFTVGY</sequence>
<dbReference type="InterPro" id="IPR036291">
    <property type="entry name" value="NAD(P)-bd_dom_sf"/>
</dbReference>
<evidence type="ECO:0000313" key="3">
    <source>
        <dbReference type="Proteomes" id="UP000247515"/>
    </source>
</evidence>
<reference evidence="2 3" key="1">
    <citation type="submission" date="2018-05" db="EMBL/GenBank/DDBJ databases">
        <title>Genomic Encyclopedia of Type Strains, Phase IV (KMG-V): Genome sequencing to study the core and pangenomes of soil and plant-associated prokaryotes.</title>
        <authorList>
            <person name="Whitman W."/>
        </authorList>
    </citation>
    <scope>NUCLEOTIDE SEQUENCE [LARGE SCALE GENOMIC DNA]</scope>
    <source>
        <strain evidence="2 3">SIr-6563</strain>
    </source>
</reference>
<accession>A0ABX5MPJ3</accession>
<dbReference type="EMBL" id="QJJV01000016">
    <property type="protein sequence ID" value="PXX12659.1"/>
    <property type="molecule type" value="Genomic_DNA"/>
</dbReference>
<dbReference type="PANTHER" id="PTHR43355">
    <property type="entry name" value="FLAVIN REDUCTASE (NADPH)"/>
    <property type="match status" value="1"/>
</dbReference>
<evidence type="ECO:0000259" key="1">
    <source>
        <dbReference type="Pfam" id="PF13460"/>
    </source>
</evidence>
<dbReference type="PANTHER" id="PTHR43355:SF2">
    <property type="entry name" value="FLAVIN REDUCTASE (NADPH)"/>
    <property type="match status" value="1"/>
</dbReference>
<dbReference type="Pfam" id="PF13460">
    <property type="entry name" value="NAD_binding_10"/>
    <property type="match status" value="1"/>
</dbReference>
<name>A0ABX5MPJ3_9BURK</name>
<dbReference type="InterPro" id="IPR051606">
    <property type="entry name" value="Polyketide_Oxido-like"/>
</dbReference>
<keyword evidence="3" id="KW-1185">Reference proteome</keyword>
<dbReference type="InterPro" id="IPR016040">
    <property type="entry name" value="NAD(P)-bd_dom"/>
</dbReference>
<dbReference type="SUPFAM" id="SSF51735">
    <property type="entry name" value="NAD(P)-binding Rossmann-fold domains"/>
    <property type="match status" value="1"/>
</dbReference>
<gene>
    <name evidence="2" type="ORF">C7400_1164</name>
</gene>
<dbReference type="CDD" id="cd05244">
    <property type="entry name" value="BVR-B_like_SDR_a"/>
    <property type="match status" value="1"/>
</dbReference>
<dbReference type="RefSeq" id="WP_110328382.1">
    <property type="nucleotide sequence ID" value="NZ_CAJMXV010000033.1"/>
</dbReference>
<organism evidence="2 3">
    <name type="scientific">Paraburkholderia tropica</name>
    <dbReference type="NCBI Taxonomy" id="92647"/>
    <lineage>
        <taxon>Bacteria</taxon>
        <taxon>Pseudomonadati</taxon>
        <taxon>Pseudomonadota</taxon>
        <taxon>Betaproteobacteria</taxon>
        <taxon>Burkholderiales</taxon>
        <taxon>Burkholderiaceae</taxon>
        <taxon>Paraburkholderia</taxon>
    </lineage>
</organism>
<feature type="domain" description="NAD(P)-binding" evidence="1">
    <location>
        <begin position="8"/>
        <end position="209"/>
    </location>
</feature>
<dbReference type="Proteomes" id="UP000247515">
    <property type="component" value="Unassembled WGS sequence"/>
</dbReference>